<accession>A0ABU9HFG7</accession>
<feature type="chain" id="PRO_5046397304" description="Lipoprotein" evidence="1">
    <location>
        <begin position="24"/>
        <end position="92"/>
    </location>
</feature>
<reference evidence="2 3" key="1">
    <citation type="submission" date="2024-02" db="EMBL/GenBank/DDBJ databases">
        <title>Bacteria isolated from the canopy kelp, Nereocystis luetkeana.</title>
        <authorList>
            <person name="Pfister C.A."/>
            <person name="Younker I.T."/>
            <person name="Light S.H."/>
        </authorList>
    </citation>
    <scope>NUCLEOTIDE SEQUENCE [LARGE SCALE GENOMIC DNA]</scope>
    <source>
        <strain evidence="2 3">TI.2.07</strain>
    </source>
</reference>
<dbReference type="RefSeq" id="WP_341629059.1">
    <property type="nucleotide sequence ID" value="NZ_JBAKBA010000050.1"/>
</dbReference>
<proteinExistence type="predicted"/>
<evidence type="ECO:0000313" key="2">
    <source>
        <dbReference type="EMBL" id="MEL0660650.1"/>
    </source>
</evidence>
<evidence type="ECO:0000256" key="1">
    <source>
        <dbReference type="SAM" id="SignalP"/>
    </source>
</evidence>
<name>A0ABU9HFG7_9GAMM</name>
<protein>
    <recommendedName>
        <fullName evidence="4">Lipoprotein</fullName>
    </recommendedName>
</protein>
<sequence length="92" mass="10047">MKKSTLSALFASSAILITGCAPANISSNLRPSSTDETSMQTRCVDFKTGDESKTNALLSQYDGWKVAYTSEYTTTNKTTTVMVMCFEKPTNK</sequence>
<dbReference type="EMBL" id="JBAKBA010000050">
    <property type="protein sequence ID" value="MEL0660650.1"/>
    <property type="molecule type" value="Genomic_DNA"/>
</dbReference>
<keyword evidence="1" id="KW-0732">Signal</keyword>
<evidence type="ECO:0008006" key="4">
    <source>
        <dbReference type="Google" id="ProtNLM"/>
    </source>
</evidence>
<keyword evidence="3" id="KW-1185">Reference proteome</keyword>
<organism evidence="2 3">
    <name type="scientific">Psychromonas arctica</name>
    <dbReference type="NCBI Taxonomy" id="168275"/>
    <lineage>
        <taxon>Bacteria</taxon>
        <taxon>Pseudomonadati</taxon>
        <taxon>Pseudomonadota</taxon>
        <taxon>Gammaproteobacteria</taxon>
        <taxon>Alteromonadales</taxon>
        <taxon>Psychromonadaceae</taxon>
        <taxon>Psychromonas</taxon>
    </lineage>
</organism>
<gene>
    <name evidence="2" type="ORF">V6255_16060</name>
</gene>
<feature type="signal peptide" evidence="1">
    <location>
        <begin position="1"/>
        <end position="23"/>
    </location>
</feature>
<dbReference type="PROSITE" id="PS51257">
    <property type="entry name" value="PROKAR_LIPOPROTEIN"/>
    <property type="match status" value="1"/>
</dbReference>
<dbReference type="Proteomes" id="UP001366060">
    <property type="component" value="Unassembled WGS sequence"/>
</dbReference>
<evidence type="ECO:0000313" key="3">
    <source>
        <dbReference type="Proteomes" id="UP001366060"/>
    </source>
</evidence>
<comment type="caution">
    <text evidence="2">The sequence shown here is derived from an EMBL/GenBank/DDBJ whole genome shotgun (WGS) entry which is preliminary data.</text>
</comment>